<comment type="caution">
    <text evidence="2">The sequence shown here is derived from an EMBL/GenBank/DDBJ whole genome shotgun (WGS) entry which is preliminary data.</text>
</comment>
<reference evidence="2" key="2">
    <citation type="journal article" date="2023" name="Front. Microbiol.">
        <title>Ralstonia chuxiongensis sp. nov., Ralstonia mojiangensis sp. nov., and Ralstonia soli sp. nov., isolated from tobacco fields, are three novel species in the family Burkholderiaceae.</title>
        <authorList>
            <person name="Lu C.H."/>
            <person name="Zhang Y.Y."/>
            <person name="Jiang N."/>
            <person name="Chen W."/>
            <person name="Shao X."/>
            <person name="Zhao Z.M."/>
            <person name="Lu W.L."/>
            <person name="Hu X."/>
            <person name="Xi Y.X."/>
            <person name="Zou S.Y."/>
            <person name="Wei Q.J."/>
            <person name="Lin Z.L."/>
            <person name="Gong L."/>
            <person name="Gai X.T."/>
            <person name="Zhang L.Q."/>
            <person name="Li J.Y."/>
            <person name="Jin Y."/>
            <person name="Xia Z.Y."/>
        </authorList>
    </citation>
    <scope>NUCLEOTIDE SEQUENCE</scope>
    <source>
        <strain evidence="2">21MJYT02-11</strain>
    </source>
</reference>
<keyword evidence="1" id="KW-0472">Membrane</keyword>
<dbReference type="RefSeq" id="WP_252675834.1">
    <property type="nucleotide sequence ID" value="NZ_JAMXHT010000001.1"/>
</dbReference>
<evidence type="ECO:0000256" key="1">
    <source>
        <dbReference type="SAM" id="Phobius"/>
    </source>
</evidence>
<proteinExistence type="predicted"/>
<dbReference type="EMBL" id="JAMXHT010000001">
    <property type="protein sequence ID" value="MCO5396776.1"/>
    <property type="molecule type" value="Genomic_DNA"/>
</dbReference>
<evidence type="ECO:0000313" key="3">
    <source>
        <dbReference type="Proteomes" id="UP001162811"/>
    </source>
</evidence>
<gene>
    <name evidence="2" type="ORF">NG900_01060</name>
</gene>
<keyword evidence="1" id="KW-0812">Transmembrane</keyword>
<keyword evidence="3" id="KW-1185">Reference proteome</keyword>
<sequence length="155" mass="17209">MAANVIRESQAGLGANTAAYDDGERLLTFERLPIKHGAIVEVYHTAPNPELELIGAIHGDHRIRNTKSKGAYFDEIRKGRSAFWFGAWVVGSAVVMIGGMWFAASRQVTLNVVQLAHWVPMLMGETFLILTFPDLIAKLKVPRSLRLSARGPRKR</sequence>
<feature type="transmembrane region" description="Helical" evidence="1">
    <location>
        <begin position="115"/>
        <end position="137"/>
    </location>
</feature>
<name>A0ABT1AEI3_9RALS</name>
<evidence type="ECO:0000313" key="2">
    <source>
        <dbReference type="EMBL" id="MCO5396776.1"/>
    </source>
</evidence>
<organism evidence="2 3">
    <name type="scientific">Ralstonia soli</name>
    <dbReference type="NCBI Taxonomy" id="2953896"/>
    <lineage>
        <taxon>Bacteria</taxon>
        <taxon>Pseudomonadati</taxon>
        <taxon>Pseudomonadota</taxon>
        <taxon>Betaproteobacteria</taxon>
        <taxon>Burkholderiales</taxon>
        <taxon>Burkholderiaceae</taxon>
        <taxon>Ralstonia</taxon>
    </lineage>
</organism>
<keyword evidence="1" id="KW-1133">Transmembrane helix</keyword>
<dbReference type="Proteomes" id="UP001162811">
    <property type="component" value="Unassembled WGS sequence"/>
</dbReference>
<feature type="transmembrane region" description="Helical" evidence="1">
    <location>
        <begin position="82"/>
        <end position="103"/>
    </location>
</feature>
<reference evidence="2" key="1">
    <citation type="submission" date="2022-06" db="EMBL/GenBank/DDBJ databases">
        <authorList>
            <person name="Lu C.-H."/>
        </authorList>
    </citation>
    <scope>NUCLEOTIDE SEQUENCE</scope>
    <source>
        <strain evidence="2">21MJYT02-11</strain>
    </source>
</reference>
<accession>A0ABT1AEI3</accession>
<evidence type="ECO:0008006" key="4">
    <source>
        <dbReference type="Google" id="ProtNLM"/>
    </source>
</evidence>
<protein>
    <recommendedName>
        <fullName evidence="4">Transmembrane protein</fullName>
    </recommendedName>
</protein>